<proteinExistence type="predicted"/>
<feature type="chain" id="PRO_5035229469" evidence="1">
    <location>
        <begin position="18"/>
        <end position="837"/>
    </location>
</feature>
<evidence type="ECO:0000313" key="5">
    <source>
        <dbReference type="Proteomes" id="UP000747542"/>
    </source>
</evidence>
<feature type="signal peptide" evidence="1">
    <location>
        <begin position="1"/>
        <end position="17"/>
    </location>
</feature>
<evidence type="ECO:0000313" key="4">
    <source>
        <dbReference type="EMBL" id="KAG7160312.1"/>
    </source>
</evidence>
<comment type="caution">
    <text evidence="4">The sequence shown here is derived from an EMBL/GenBank/DDBJ whole genome shotgun (WGS) entry which is preliminary data.</text>
</comment>
<dbReference type="InterPro" id="IPR036465">
    <property type="entry name" value="vWFA_dom_sf"/>
</dbReference>
<dbReference type="Gene3D" id="3.40.50.410">
    <property type="entry name" value="von Willebrand factor, type A domain"/>
    <property type="match status" value="1"/>
</dbReference>
<evidence type="ECO:0000259" key="3">
    <source>
        <dbReference type="Pfam" id="PF08434"/>
    </source>
</evidence>
<evidence type="ECO:0000259" key="2">
    <source>
        <dbReference type="Pfam" id="PF00092"/>
    </source>
</evidence>
<gene>
    <name evidence="4" type="primary">CLCA4-L</name>
    <name evidence="4" type="ORF">Hamer_G022440</name>
</gene>
<keyword evidence="1" id="KW-0732">Signal</keyword>
<dbReference type="InterPro" id="IPR013783">
    <property type="entry name" value="Ig-like_fold"/>
</dbReference>
<dbReference type="AlphaFoldDB" id="A0A8J5MR46"/>
<dbReference type="Pfam" id="PF00092">
    <property type="entry name" value="VWA"/>
    <property type="match status" value="1"/>
</dbReference>
<dbReference type="GO" id="GO:0032991">
    <property type="term" value="C:protein-containing complex"/>
    <property type="evidence" value="ECO:0007669"/>
    <property type="project" value="UniProtKB-ARBA"/>
</dbReference>
<accession>A0A8J5MR46</accession>
<dbReference type="InterPro" id="IPR002035">
    <property type="entry name" value="VWF_A"/>
</dbReference>
<feature type="domain" description="VWFA" evidence="2">
    <location>
        <begin position="371"/>
        <end position="436"/>
    </location>
</feature>
<dbReference type="Gene3D" id="2.60.40.10">
    <property type="entry name" value="Immunoglobulins"/>
    <property type="match status" value="1"/>
</dbReference>
<dbReference type="EMBL" id="JAHLQT010031329">
    <property type="protein sequence ID" value="KAG7160312.1"/>
    <property type="molecule type" value="Genomic_DNA"/>
</dbReference>
<reference evidence="4" key="1">
    <citation type="journal article" date="2021" name="Sci. Adv.">
        <title>The American lobster genome reveals insights on longevity, neural, and immune adaptations.</title>
        <authorList>
            <person name="Polinski J.M."/>
            <person name="Zimin A.V."/>
            <person name="Clark K.F."/>
            <person name="Kohn A.B."/>
            <person name="Sadowski N."/>
            <person name="Timp W."/>
            <person name="Ptitsyn A."/>
            <person name="Khanna P."/>
            <person name="Romanova D.Y."/>
            <person name="Williams P."/>
            <person name="Greenwood S.J."/>
            <person name="Moroz L.L."/>
            <person name="Walt D.R."/>
            <person name="Bodnar A.G."/>
        </authorList>
    </citation>
    <scope>NUCLEOTIDE SEQUENCE</scope>
    <source>
        <strain evidence="4">GMGI-L3</strain>
    </source>
</reference>
<protein>
    <submittedName>
        <fullName evidence="4">Calcium-activated chloride channel regulator 4-like</fullName>
    </submittedName>
</protein>
<sequence>MRVVVTVWVVVMAVCTGSKVKLVNNGYDGIEGSEHLFRATRRRAFFRHVKLLIPQSWNNTDYDHPATVQTYQESEIRVDLQHHPYYNQPYTKQPGKCGSPGLHIHLTPDYLTEEKYQSWWGKPGKSLVPLWAKLRWGVFDELGYPNDPIYPSFYYLANEEKFGDKNLSYAPSYCANAEITGFMRKKNTIKGVGKWECVKGKDNLPEQDCRFFADKVQAANSSLLSYPFISSDSVVEFCDETTHLRNVPNKQNVMCRGQSVWKVMLQHDDFKNANPARDAPPEDPVITVIKGVYPSYAVVMDYSNSMRSKNRIGTLQRSVRRWLLYTVPTNSFVSLIRFSSGPAILLTPLTKITDMQSRRNLASKIDKNISGGNKNIFLITDGEDDYDDPESFIDDLLQANICVMTVALGKEADSRLESLSDKTGCKSYVVNDNDQTRMMNSAFEATLVRMPVSAAYSLNTKFYESSKYKTTNLTVGNSFKVDKTIGRNMVFHLETDKIDHVIGTPSLIDPQGNVGEWRWEVQLDGDKSHWVQAFVTSHLRDSSTQPITVTPWTSAPITGVNAAATNVILFAEVTHGSNPIVGAQVRGTIDHPDDGHAAPNVYILKDDGKFADSVKNDGIYSAYMTNFSVTSRYGYRAEVVKNEAFQSGNTMEQQHPLNPEDYLDWSCATCMPTSSPNPTVTNFTREGSAGSFKVESTIRNNKGTSIKLTWTAPGDDMDQGTVSNYQFQMSTNREDLSEAHFDPASPETLLPVFIQDLEDANVLIESGNNVTFNIMSNKQLEFEQVYFVGLRAVDDSDNESEVSNIVQFTFEQKLPFSQSNLKVIQHLRDAIQRNQHK</sequence>
<organism evidence="4 5">
    <name type="scientific">Homarus americanus</name>
    <name type="common">American lobster</name>
    <dbReference type="NCBI Taxonomy" id="6706"/>
    <lineage>
        <taxon>Eukaryota</taxon>
        <taxon>Metazoa</taxon>
        <taxon>Ecdysozoa</taxon>
        <taxon>Arthropoda</taxon>
        <taxon>Crustacea</taxon>
        <taxon>Multicrustacea</taxon>
        <taxon>Malacostraca</taxon>
        <taxon>Eumalacostraca</taxon>
        <taxon>Eucarida</taxon>
        <taxon>Decapoda</taxon>
        <taxon>Pleocyemata</taxon>
        <taxon>Astacidea</taxon>
        <taxon>Nephropoidea</taxon>
        <taxon>Nephropidae</taxon>
        <taxon>Homarus</taxon>
    </lineage>
</organism>
<name>A0A8J5MR46_HOMAM</name>
<dbReference type="Proteomes" id="UP000747542">
    <property type="component" value="Unassembled WGS sequence"/>
</dbReference>
<dbReference type="InterPro" id="IPR013642">
    <property type="entry name" value="CLCA_N"/>
</dbReference>
<evidence type="ECO:0000256" key="1">
    <source>
        <dbReference type="SAM" id="SignalP"/>
    </source>
</evidence>
<dbReference type="SUPFAM" id="SSF53300">
    <property type="entry name" value="vWA-like"/>
    <property type="match status" value="1"/>
</dbReference>
<feature type="domain" description="Calcium-activated chloride channel N-terminal" evidence="3">
    <location>
        <begin position="30"/>
        <end position="275"/>
    </location>
</feature>
<keyword evidence="5" id="KW-1185">Reference proteome</keyword>
<dbReference type="CDD" id="cd00198">
    <property type="entry name" value="vWFA"/>
    <property type="match status" value="1"/>
</dbReference>
<dbReference type="Pfam" id="PF08434">
    <property type="entry name" value="CLCA"/>
    <property type="match status" value="1"/>
</dbReference>